<dbReference type="InterPro" id="IPR007248">
    <property type="entry name" value="Mpv17_PMP22"/>
</dbReference>
<accession>A0A0S1MJ70</accession>
<organism evidence="7">
    <name type="scientific">Phakopsora pachyrhizi</name>
    <name type="common">Asian soybean rust disease fungus</name>
    <dbReference type="NCBI Taxonomy" id="170000"/>
    <lineage>
        <taxon>Eukaryota</taxon>
        <taxon>Fungi</taxon>
        <taxon>Dikarya</taxon>
        <taxon>Basidiomycota</taxon>
        <taxon>Pucciniomycotina</taxon>
        <taxon>Pucciniomycetes</taxon>
        <taxon>Pucciniales</taxon>
        <taxon>Phakopsoraceae</taxon>
        <taxon>Phakopsora</taxon>
    </lineage>
</organism>
<protein>
    <submittedName>
        <fullName evidence="7">Uncharacterized protein</fullName>
    </submittedName>
</protein>
<dbReference type="PANTHER" id="PTHR11266">
    <property type="entry name" value="PEROXISOMAL MEMBRANE PROTEIN 2, PXMP2 MPV17"/>
    <property type="match status" value="1"/>
</dbReference>
<comment type="similarity">
    <text evidence="2 6">Belongs to the peroxisomal membrane protein PXMP2/4 family.</text>
</comment>
<keyword evidence="3" id="KW-0812">Transmembrane</keyword>
<dbReference type="GO" id="GO:0016020">
    <property type="term" value="C:membrane"/>
    <property type="evidence" value="ECO:0007669"/>
    <property type="project" value="UniProtKB-SubCell"/>
</dbReference>
<evidence type="ECO:0000256" key="4">
    <source>
        <dbReference type="ARBA" id="ARBA00022989"/>
    </source>
</evidence>
<evidence type="ECO:0000256" key="6">
    <source>
        <dbReference type="RuleBase" id="RU363053"/>
    </source>
</evidence>
<sequence length="95" mass="10842">MSIFSPLATAYFFISIGLLERRSLDEIKQTIRRNHFHVTAVNMMVFGPAQIINMSSIPLYARPPFLNCVALGYNCFLATINRKDKMTSKDNELIN</sequence>
<dbReference type="PANTHER" id="PTHR11266:SF17">
    <property type="entry name" value="PROTEIN MPV17"/>
    <property type="match status" value="1"/>
</dbReference>
<evidence type="ECO:0000256" key="2">
    <source>
        <dbReference type="ARBA" id="ARBA00006824"/>
    </source>
</evidence>
<proteinExistence type="evidence at transcript level"/>
<comment type="subcellular location">
    <subcellularLocation>
        <location evidence="1">Membrane</location>
        <topology evidence="1">Multi-pass membrane protein</topology>
    </subcellularLocation>
</comment>
<evidence type="ECO:0000256" key="1">
    <source>
        <dbReference type="ARBA" id="ARBA00004141"/>
    </source>
</evidence>
<evidence type="ECO:0000313" key="7">
    <source>
        <dbReference type="EMBL" id="ALL40914.1"/>
    </source>
</evidence>
<evidence type="ECO:0000256" key="5">
    <source>
        <dbReference type="ARBA" id="ARBA00023136"/>
    </source>
</evidence>
<keyword evidence="5" id="KW-0472">Membrane</keyword>
<dbReference type="EMBL" id="KT246823">
    <property type="protein sequence ID" value="ALL40914.1"/>
    <property type="molecule type" value="mRNA"/>
</dbReference>
<reference evidence="7" key="1">
    <citation type="submission" date="2015-07" db="EMBL/GenBank/DDBJ databases">
        <title>Elucidating the P. pachyrhizi secretome and potential effectors.</title>
        <authorList>
            <person name="de Carvalho M.C.C.G."/>
            <person name="Nascimento L.C."/>
            <person name="Darben L.M."/>
            <person name="Polizel-Podanosqui A.M."/>
            <person name="Lopes-Caitar V.S."/>
            <person name="Rocha C.S."/>
            <person name="Qi M."/>
            <person name="Carazolle M."/>
            <person name="Kuwahara M.K."/>
            <person name="Pereira G.A.G."/>
            <person name="Abdelnoor R.V."/>
            <person name="Whitham S.A."/>
            <person name="Marcelino-Guimaraes F.C."/>
        </authorList>
    </citation>
    <scope>NUCLEOTIDE SEQUENCE</scope>
</reference>
<name>A0A0S1MJ70_PHAPC</name>
<dbReference type="Pfam" id="PF04117">
    <property type="entry name" value="Mpv17_PMP22"/>
    <property type="match status" value="1"/>
</dbReference>
<dbReference type="GO" id="GO:0005739">
    <property type="term" value="C:mitochondrion"/>
    <property type="evidence" value="ECO:0007669"/>
    <property type="project" value="TreeGrafter"/>
</dbReference>
<keyword evidence="4" id="KW-1133">Transmembrane helix</keyword>
<evidence type="ECO:0000256" key="3">
    <source>
        <dbReference type="ARBA" id="ARBA00022692"/>
    </source>
</evidence>
<dbReference type="AlphaFoldDB" id="A0A0S1MJ70"/>